<name>A0ACB7V217_DIOAL</name>
<evidence type="ECO:0000313" key="2">
    <source>
        <dbReference type="Proteomes" id="UP000827976"/>
    </source>
</evidence>
<proteinExistence type="predicted"/>
<sequence length="125" mass="14593">MSLSFEEICCYWKMRFREMLQNGIDLSSVDVNYVSSRSWYLLNLFRLRGFFSLILGEENAMDDTQRMMQMGGFGFDASKYLDHLWAWAGHSNYPIDDDGHEASTCRSTENVVCACLLYSYVFFQP</sequence>
<comment type="caution">
    <text evidence="1">The sequence shown here is derived from an EMBL/GenBank/DDBJ whole genome shotgun (WGS) entry which is preliminary data.</text>
</comment>
<dbReference type="Proteomes" id="UP000827976">
    <property type="component" value="Chromosome 12"/>
</dbReference>
<keyword evidence="2" id="KW-1185">Reference proteome</keyword>
<accession>A0ACB7V217</accession>
<dbReference type="EMBL" id="CM037022">
    <property type="protein sequence ID" value="KAH7667265.1"/>
    <property type="molecule type" value="Genomic_DNA"/>
</dbReference>
<reference evidence="2" key="1">
    <citation type="journal article" date="2022" name="Nat. Commun.">
        <title>Chromosome evolution and the genetic basis of agronomically important traits in greater yam.</title>
        <authorList>
            <person name="Bredeson J.V."/>
            <person name="Lyons J.B."/>
            <person name="Oniyinde I.O."/>
            <person name="Okereke N.R."/>
            <person name="Kolade O."/>
            <person name="Nnabue I."/>
            <person name="Nwadili C.O."/>
            <person name="Hribova E."/>
            <person name="Parker M."/>
            <person name="Nwogha J."/>
            <person name="Shu S."/>
            <person name="Carlson J."/>
            <person name="Kariba R."/>
            <person name="Muthemba S."/>
            <person name="Knop K."/>
            <person name="Barton G.J."/>
            <person name="Sherwood A.V."/>
            <person name="Lopez-Montes A."/>
            <person name="Asiedu R."/>
            <person name="Jamnadass R."/>
            <person name="Muchugi A."/>
            <person name="Goodstein D."/>
            <person name="Egesi C.N."/>
            <person name="Featherston J."/>
            <person name="Asfaw A."/>
            <person name="Simpson G.G."/>
            <person name="Dolezel J."/>
            <person name="Hendre P.S."/>
            <person name="Van Deynze A."/>
            <person name="Kumar P.L."/>
            <person name="Obidiegwu J.E."/>
            <person name="Bhattacharjee R."/>
            <person name="Rokhsar D.S."/>
        </authorList>
    </citation>
    <scope>NUCLEOTIDE SEQUENCE [LARGE SCALE GENOMIC DNA]</scope>
    <source>
        <strain evidence="2">cv. TDa95/00328</strain>
    </source>
</reference>
<protein>
    <submittedName>
        <fullName evidence="1">ER membrane protein complex subunit 3 protein</fullName>
    </submittedName>
</protein>
<organism evidence="1 2">
    <name type="scientific">Dioscorea alata</name>
    <name type="common">Purple yam</name>
    <dbReference type="NCBI Taxonomy" id="55571"/>
    <lineage>
        <taxon>Eukaryota</taxon>
        <taxon>Viridiplantae</taxon>
        <taxon>Streptophyta</taxon>
        <taxon>Embryophyta</taxon>
        <taxon>Tracheophyta</taxon>
        <taxon>Spermatophyta</taxon>
        <taxon>Magnoliopsida</taxon>
        <taxon>Liliopsida</taxon>
        <taxon>Dioscoreales</taxon>
        <taxon>Dioscoreaceae</taxon>
        <taxon>Dioscorea</taxon>
    </lineage>
</organism>
<gene>
    <name evidence="1" type="ORF">IHE45_12G047200</name>
</gene>
<evidence type="ECO:0000313" key="1">
    <source>
        <dbReference type="EMBL" id="KAH7667265.1"/>
    </source>
</evidence>